<sequence>MIQEVIQFTNRHAILSITWITLLLSVIILTFKNLLSKTKNITNIQAIQLINKSDAITIDIRPNDDFYKGHIINAINLTSLEIKKNNLKKIENYKQKFIIVVSANGLESSKPADKLVQYGFKHVFILKEGIKGWYNENLPLICNKK</sequence>
<feature type="transmembrane region" description="Helical" evidence="1">
    <location>
        <begin position="12"/>
        <end position="31"/>
    </location>
</feature>
<dbReference type="RefSeq" id="WP_066282816.1">
    <property type="nucleotide sequence ID" value="NZ_CP013920.1"/>
</dbReference>
<dbReference type="OrthoDB" id="9808735at2"/>
<dbReference type="Proteomes" id="UP000069926">
    <property type="component" value="Chromosome"/>
</dbReference>
<evidence type="ECO:0000313" key="4">
    <source>
        <dbReference type="Proteomes" id="UP000069926"/>
    </source>
</evidence>
<keyword evidence="3" id="KW-0808">Transferase</keyword>
<dbReference type="CDD" id="cd00158">
    <property type="entry name" value="RHOD"/>
    <property type="match status" value="1"/>
</dbReference>
<dbReference type="InterPro" id="IPR050229">
    <property type="entry name" value="GlpE_sulfurtransferase"/>
</dbReference>
<dbReference type="PANTHER" id="PTHR43031">
    <property type="entry name" value="FAD-DEPENDENT OXIDOREDUCTASE"/>
    <property type="match status" value="1"/>
</dbReference>
<organism evidence="3 4">
    <name type="scientific">Candidatus Arsenophonus lipoptenae</name>
    <dbReference type="NCBI Taxonomy" id="634113"/>
    <lineage>
        <taxon>Bacteria</taxon>
        <taxon>Pseudomonadati</taxon>
        <taxon>Pseudomonadota</taxon>
        <taxon>Gammaproteobacteria</taxon>
        <taxon>Enterobacterales</taxon>
        <taxon>Morganellaceae</taxon>
        <taxon>Arsenophonus</taxon>
    </lineage>
</organism>
<protein>
    <submittedName>
        <fullName evidence="3">Thiosulfate sulfurtransferase GlpE</fullName>
        <ecNumber evidence="3">2.8.1.1</ecNumber>
    </submittedName>
</protein>
<accession>A0A109Q8M5</accession>
<keyword evidence="1" id="KW-0812">Transmembrane</keyword>
<keyword evidence="1" id="KW-1133">Transmembrane helix</keyword>
<dbReference type="STRING" id="634113.AUT07_00136"/>
<dbReference type="InterPro" id="IPR001763">
    <property type="entry name" value="Rhodanese-like_dom"/>
</dbReference>
<feature type="domain" description="Rhodanese" evidence="2">
    <location>
        <begin position="51"/>
        <end position="142"/>
    </location>
</feature>
<keyword evidence="4" id="KW-1185">Reference proteome</keyword>
<dbReference type="KEGG" id="asy:AUT07_00136"/>
<dbReference type="PATRIC" id="fig|634113.3.peg.131"/>
<dbReference type="PANTHER" id="PTHR43031:SF18">
    <property type="entry name" value="RHODANESE-RELATED SULFURTRANSFERASES"/>
    <property type="match status" value="1"/>
</dbReference>
<keyword evidence="1" id="KW-0472">Membrane</keyword>
<gene>
    <name evidence="3" type="primary">glpE</name>
    <name evidence="3" type="ORF">AUT07_00136</name>
</gene>
<dbReference type="SUPFAM" id="SSF52821">
    <property type="entry name" value="Rhodanese/Cell cycle control phosphatase"/>
    <property type="match status" value="1"/>
</dbReference>
<evidence type="ECO:0000313" key="3">
    <source>
        <dbReference type="EMBL" id="AMA64725.1"/>
    </source>
</evidence>
<dbReference type="Gene3D" id="3.40.250.10">
    <property type="entry name" value="Rhodanese-like domain"/>
    <property type="match status" value="1"/>
</dbReference>
<dbReference type="SMART" id="SM00450">
    <property type="entry name" value="RHOD"/>
    <property type="match status" value="1"/>
</dbReference>
<dbReference type="AlphaFoldDB" id="A0A109Q8M5"/>
<name>A0A109Q8M5_9GAMM</name>
<proteinExistence type="predicted"/>
<dbReference type="Pfam" id="PF00581">
    <property type="entry name" value="Rhodanese"/>
    <property type="match status" value="1"/>
</dbReference>
<dbReference type="GO" id="GO:0004792">
    <property type="term" value="F:thiosulfate-cyanide sulfurtransferase activity"/>
    <property type="evidence" value="ECO:0007669"/>
    <property type="project" value="UniProtKB-EC"/>
</dbReference>
<evidence type="ECO:0000259" key="2">
    <source>
        <dbReference type="PROSITE" id="PS50206"/>
    </source>
</evidence>
<dbReference type="InterPro" id="IPR036873">
    <property type="entry name" value="Rhodanese-like_dom_sf"/>
</dbReference>
<dbReference type="EMBL" id="CP013920">
    <property type="protein sequence ID" value="AMA64725.1"/>
    <property type="molecule type" value="Genomic_DNA"/>
</dbReference>
<dbReference type="EC" id="2.8.1.1" evidence="3"/>
<dbReference type="PROSITE" id="PS50206">
    <property type="entry name" value="RHODANESE_3"/>
    <property type="match status" value="1"/>
</dbReference>
<reference evidence="3 4" key="1">
    <citation type="submission" date="2016-01" db="EMBL/GenBank/DDBJ databases">
        <title>Genome sequence of Ca. Arsenophonus lipopteni, the exclusive symbiont of a blood sucking fly Lipoptena cervi (Diptera: Hippoboscidae).</title>
        <authorList>
            <person name="Novakova E."/>
            <person name="Hypsa V."/>
            <person name="Nguyen P."/>
            <person name="Husnik F."/>
            <person name="Darby A.C."/>
        </authorList>
    </citation>
    <scope>NUCLEOTIDE SEQUENCE [LARGE SCALE GENOMIC DNA]</scope>
    <source>
        <strain evidence="3 4">CB</strain>
    </source>
</reference>
<evidence type="ECO:0000256" key="1">
    <source>
        <dbReference type="SAM" id="Phobius"/>
    </source>
</evidence>